<dbReference type="EMBL" id="BLXT01002714">
    <property type="protein sequence ID" value="GFN96993.1"/>
    <property type="molecule type" value="Genomic_DNA"/>
</dbReference>
<proteinExistence type="predicted"/>
<sequence>MVAVNEMEIHYNYVVGPAASLSSSDPVQQTFGKFGLALIWNWTVTISRRNTARLEHFQVFRRFEALSQF</sequence>
<gene>
    <name evidence="1" type="ORF">PoB_002349900</name>
</gene>
<keyword evidence="2" id="KW-1185">Reference proteome</keyword>
<name>A0AAV3ZRG1_9GAST</name>
<evidence type="ECO:0000313" key="1">
    <source>
        <dbReference type="EMBL" id="GFN96993.1"/>
    </source>
</evidence>
<dbReference type="AlphaFoldDB" id="A0AAV3ZRG1"/>
<accession>A0AAV3ZRG1</accession>
<reference evidence="1 2" key="1">
    <citation type="journal article" date="2021" name="Elife">
        <title>Chloroplast acquisition without the gene transfer in kleptoplastic sea slugs, Plakobranchus ocellatus.</title>
        <authorList>
            <person name="Maeda T."/>
            <person name="Takahashi S."/>
            <person name="Yoshida T."/>
            <person name="Shimamura S."/>
            <person name="Takaki Y."/>
            <person name="Nagai Y."/>
            <person name="Toyoda A."/>
            <person name="Suzuki Y."/>
            <person name="Arimoto A."/>
            <person name="Ishii H."/>
            <person name="Satoh N."/>
            <person name="Nishiyama T."/>
            <person name="Hasebe M."/>
            <person name="Maruyama T."/>
            <person name="Minagawa J."/>
            <person name="Obokata J."/>
            <person name="Shigenobu S."/>
        </authorList>
    </citation>
    <scope>NUCLEOTIDE SEQUENCE [LARGE SCALE GENOMIC DNA]</scope>
</reference>
<protein>
    <submittedName>
        <fullName evidence="1">Uncharacterized protein</fullName>
    </submittedName>
</protein>
<evidence type="ECO:0000313" key="2">
    <source>
        <dbReference type="Proteomes" id="UP000735302"/>
    </source>
</evidence>
<organism evidence="1 2">
    <name type="scientific">Plakobranchus ocellatus</name>
    <dbReference type="NCBI Taxonomy" id="259542"/>
    <lineage>
        <taxon>Eukaryota</taxon>
        <taxon>Metazoa</taxon>
        <taxon>Spiralia</taxon>
        <taxon>Lophotrochozoa</taxon>
        <taxon>Mollusca</taxon>
        <taxon>Gastropoda</taxon>
        <taxon>Heterobranchia</taxon>
        <taxon>Euthyneura</taxon>
        <taxon>Panpulmonata</taxon>
        <taxon>Sacoglossa</taxon>
        <taxon>Placobranchoidea</taxon>
        <taxon>Plakobranchidae</taxon>
        <taxon>Plakobranchus</taxon>
    </lineage>
</organism>
<comment type="caution">
    <text evidence="1">The sequence shown here is derived from an EMBL/GenBank/DDBJ whole genome shotgun (WGS) entry which is preliminary data.</text>
</comment>
<dbReference type="Proteomes" id="UP000735302">
    <property type="component" value="Unassembled WGS sequence"/>
</dbReference>